<feature type="repeat" description="WD" evidence="6">
    <location>
        <begin position="445"/>
        <end position="487"/>
    </location>
</feature>
<dbReference type="PROSITE" id="PS00092">
    <property type="entry name" value="N6_MTASE"/>
    <property type="match status" value="1"/>
</dbReference>
<dbReference type="InterPro" id="IPR036322">
    <property type="entry name" value="WD40_repeat_dom_sf"/>
</dbReference>
<dbReference type="PANTHER" id="PTHR22842">
    <property type="entry name" value="WD40 REPEAT PROTEIN"/>
    <property type="match status" value="1"/>
</dbReference>
<evidence type="ECO:0000313" key="9">
    <source>
        <dbReference type="Proteomes" id="UP000310108"/>
    </source>
</evidence>
<dbReference type="GO" id="GO:0000398">
    <property type="term" value="P:mRNA splicing, via spliceosome"/>
    <property type="evidence" value="ECO:0007669"/>
    <property type="project" value="TreeGrafter"/>
</dbReference>
<dbReference type="STRING" id="1306861.A0A4U6XQU1"/>
<dbReference type="GO" id="GO:0032259">
    <property type="term" value="P:methylation"/>
    <property type="evidence" value="ECO:0007669"/>
    <property type="project" value="InterPro"/>
</dbReference>
<protein>
    <submittedName>
        <fullName evidence="8">WD repeat domain-containing protein 83</fullName>
    </submittedName>
</protein>
<dbReference type="CDD" id="cd00200">
    <property type="entry name" value="WD40"/>
    <property type="match status" value="1"/>
</dbReference>
<dbReference type="Gene3D" id="3.40.50.150">
    <property type="entry name" value="Vaccinia Virus protein VP39"/>
    <property type="match status" value="1"/>
</dbReference>
<dbReference type="InterPro" id="IPR015943">
    <property type="entry name" value="WD40/YVTN_repeat-like_dom_sf"/>
</dbReference>
<dbReference type="Pfam" id="PF00400">
    <property type="entry name" value="WD40"/>
    <property type="match status" value="3"/>
</dbReference>
<comment type="subcellular location">
    <subcellularLocation>
        <location evidence="1">Cytoplasm</location>
    </subcellularLocation>
</comment>
<evidence type="ECO:0000256" key="6">
    <source>
        <dbReference type="PROSITE-ProRule" id="PRU00221"/>
    </source>
</evidence>
<dbReference type="GO" id="GO:0071013">
    <property type="term" value="C:catalytic step 2 spliceosome"/>
    <property type="evidence" value="ECO:0007669"/>
    <property type="project" value="TreeGrafter"/>
</dbReference>
<evidence type="ECO:0000256" key="3">
    <source>
        <dbReference type="ARBA" id="ARBA00022574"/>
    </source>
</evidence>
<dbReference type="SUPFAM" id="SSF50978">
    <property type="entry name" value="WD40 repeat-like"/>
    <property type="match status" value="1"/>
</dbReference>
<evidence type="ECO:0000256" key="1">
    <source>
        <dbReference type="ARBA" id="ARBA00004496"/>
    </source>
</evidence>
<dbReference type="Gene3D" id="2.130.10.10">
    <property type="entry name" value="YVTN repeat-like/Quinoprotein amine dehydrogenase"/>
    <property type="match status" value="1"/>
</dbReference>
<dbReference type="InterPro" id="IPR007848">
    <property type="entry name" value="Small_mtfrase_dom"/>
</dbReference>
<evidence type="ECO:0000256" key="5">
    <source>
        <dbReference type="ARBA" id="ARBA00038145"/>
    </source>
</evidence>
<evidence type="ECO:0000256" key="4">
    <source>
        <dbReference type="ARBA" id="ARBA00022737"/>
    </source>
</evidence>
<evidence type="ECO:0000313" key="8">
    <source>
        <dbReference type="EMBL" id="TKW58184.1"/>
    </source>
</evidence>
<dbReference type="Proteomes" id="UP000310108">
    <property type="component" value="Unassembled WGS sequence"/>
</dbReference>
<dbReference type="InterPro" id="IPR029063">
    <property type="entry name" value="SAM-dependent_MTases_sf"/>
</dbReference>
<name>A0A4U6XQU1_9PEZI</name>
<keyword evidence="2" id="KW-0963">Cytoplasm</keyword>
<keyword evidence="4" id="KW-0677">Repeat</keyword>
<organism evidence="8 9">
    <name type="scientific">Colletotrichum tanaceti</name>
    <dbReference type="NCBI Taxonomy" id="1306861"/>
    <lineage>
        <taxon>Eukaryota</taxon>
        <taxon>Fungi</taxon>
        <taxon>Dikarya</taxon>
        <taxon>Ascomycota</taxon>
        <taxon>Pezizomycotina</taxon>
        <taxon>Sordariomycetes</taxon>
        <taxon>Hypocreomycetidae</taxon>
        <taxon>Glomerellales</taxon>
        <taxon>Glomerellaceae</taxon>
        <taxon>Colletotrichum</taxon>
        <taxon>Colletotrichum destructivum species complex</taxon>
    </lineage>
</organism>
<feature type="repeat" description="WD" evidence="6">
    <location>
        <begin position="332"/>
        <end position="365"/>
    </location>
</feature>
<dbReference type="SMART" id="SM00320">
    <property type="entry name" value="WD40"/>
    <property type="match status" value="5"/>
</dbReference>
<dbReference type="Pfam" id="PF05175">
    <property type="entry name" value="MTS"/>
    <property type="match status" value="1"/>
</dbReference>
<evidence type="ECO:0000256" key="2">
    <source>
        <dbReference type="ARBA" id="ARBA00022490"/>
    </source>
</evidence>
<dbReference type="InterPro" id="IPR019775">
    <property type="entry name" value="WD40_repeat_CS"/>
</dbReference>
<sequence>MPRLPPSLIRRAHAVSPHVAALLPACRDISSAVTEFRWIRSHVADVLKPTGARAAEARIARLCARRGRGVPLQYVLGSQPFGALNIKCRPGVLAPRAETEAYALHLAEMIRSGRLPGLRGRELRIVDFCTGTGCIALALYQGLAPWAERLSITGVDVSPTAIGLSRENLRHNADAGVLPPPTEARSIAFQLSDVFDEAAMAALPPCDVLVSNPPYISRKVWTYGRGQMGYSVRKYEPRLALVPGDTVPTYEGCDHADVFYARLLEVAGRLRPKAILFEVGDQEQAVRVARLVRRNQYTRQAACELWRDWPDMTPEEDEACKMSFPDKPVAHLLGSNGPVHAVTYSASPGTYILTGSADRSIRLYNPASHDQPARYGATIANKKPGAPPPVPEGRLIQTYAAHGYEVLGLSVSSDNERFASAGGDRAVFLWDVATAKTTRRFGGNAHGHTARVNCVSFAGDGDSLVVSAGFDTSVRVWDAKSSSAKPVQVLDEAKDAVTALAVRGAEIVAGSVDGRVRSYDVRMGRCVTDVIGASVTSLRLTRDGKAMLLGSLDSKIRLMDRESGACLKTYADGAWRNEELRVQAVLGGKEKYVIAGDELTAGTGPAGLNGDGKIWAWDLLTGRLIATVRVPSPEGFEPKKKMLGKDGKEKERSNVISCIAWRDDGWGNQFCVGGTLGVATVFGSF</sequence>
<comment type="similarity">
    <text evidence="5">Belongs to the WD repeat MORG1 family.</text>
</comment>
<dbReference type="AlphaFoldDB" id="A0A4U6XQU1"/>
<dbReference type="GO" id="GO:0003676">
    <property type="term" value="F:nucleic acid binding"/>
    <property type="evidence" value="ECO:0007669"/>
    <property type="project" value="InterPro"/>
</dbReference>
<evidence type="ECO:0000259" key="7">
    <source>
        <dbReference type="Pfam" id="PF05175"/>
    </source>
</evidence>
<dbReference type="GO" id="GO:0008757">
    <property type="term" value="F:S-adenosylmethionine-dependent methyltransferase activity"/>
    <property type="evidence" value="ECO:0007669"/>
    <property type="project" value="UniProtKB-ARBA"/>
</dbReference>
<accession>A0A4U6XQU1</accession>
<dbReference type="EMBL" id="PJEX01000029">
    <property type="protein sequence ID" value="TKW58184.1"/>
    <property type="molecule type" value="Genomic_DNA"/>
</dbReference>
<feature type="domain" description="Methyltransferase small" evidence="7">
    <location>
        <begin position="123"/>
        <end position="219"/>
    </location>
</feature>
<dbReference type="PANTHER" id="PTHR22842:SF3">
    <property type="entry name" value="WD REPEAT DOMAIN-CONTAINING PROTEIN 83"/>
    <property type="match status" value="1"/>
</dbReference>
<dbReference type="PROSITE" id="PS50082">
    <property type="entry name" value="WD_REPEATS_2"/>
    <property type="match status" value="3"/>
</dbReference>
<comment type="caution">
    <text evidence="8">The sequence shown here is derived from an EMBL/GenBank/DDBJ whole genome shotgun (WGS) entry which is preliminary data.</text>
</comment>
<dbReference type="CDD" id="cd02440">
    <property type="entry name" value="AdoMet_MTases"/>
    <property type="match status" value="1"/>
</dbReference>
<dbReference type="InterPro" id="IPR002052">
    <property type="entry name" value="DNA_methylase_N6_adenine_CS"/>
</dbReference>
<dbReference type="PROSITE" id="PS00678">
    <property type="entry name" value="WD_REPEATS_1"/>
    <property type="match status" value="1"/>
</dbReference>
<keyword evidence="3 6" id="KW-0853">WD repeat</keyword>
<dbReference type="GO" id="GO:0005737">
    <property type="term" value="C:cytoplasm"/>
    <property type="evidence" value="ECO:0007669"/>
    <property type="project" value="UniProtKB-SubCell"/>
</dbReference>
<keyword evidence="9" id="KW-1185">Reference proteome</keyword>
<dbReference type="InterPro" id="IPR051980">
    <property type="entry name" value="WD_repeat_MORG1"/>
</dbReference>
<feature type="repeat" description="WD" evidence="6">
    <location>
        <begin position="399"/>
        <end position="440"/>
    </location>
</feature>
<dbReference type="PROSITE" id="PS50294">
    <property type="entry name" value="WD_REPEATS_REGION"/>
    <property type="match status" value="2"/>
</dbReference>
<dbReference type="SUPFAM" id="SSF53335">
    <property type="entry name" value="S-adenosyl-L-methionine-dependent methyltransferases"/>
    <property type="match status" value="1"/>
</dbReference>
<gene>
    <name evidence="8" type="primary">Wdr83</name>
    <name evidence="8" type="ORF">CTA1_7871</name>
</gene>
<reference evidence="8 9" key="1">
    <citation type="journal article" date="2019" name="PLoS ONE">
        <title>Comparative genome analysis indicates high evolutionary potential of pathogenicity genes in Colletotrichum tanaceti.</title>
        <authorList>
            <person name="Lelwala R.V."/>
            <person name="Korhonen P.K."/>
            <person name="Young N.D."/>
            <person name="Scott J.B."/>
            <person name="Ades P.A."/>
            <person name="Gasser R.B."/>
            <person name="Taylor P.W.J."/>
        </authorList>
    </citation>
    <scope>NUCLEOTIDE SEQUENCE [LARGE SCALE GENOMIC DNA]</scope>
    <source>
        <strain evidence="8">BRIP57314</strain>
    </source>
</reference>
<dbReference type="InterPro" id="IPR001680">
    <property type="entry name" value="WD40_rpt"/>
</dbReference>
<proteinExistence type="inferred from homology"/>